<dbReference type="OrthoDB" id="433457at2759"/>
<organism evidence="3 4">
    <name type="scientific">Conidiobolus coronatus (strain ATCC 28846 / CBS 209.66 / NRRL 28638)</name>
    <name type="common">Delacroixia coronata</name>
    <dbReference type="NCBI Taxonomy" id="796925"/>
    <lineage>
        <taxon>Eukaryota</taxon>
        <taxon>Fungi</taxon>
        <taxon>Fungi incertae sedis</taxon>
        <taxon>Zoopagomycota</taxon>
        <taxon>Entomophthoromycotina</taxon>
        <taxon>Entomophthoromycetes</taxon>
        <taxon>Entomophthorales</taxon>
        <taxon>Ancylistaceae</taxon>
        <taxon>Conidiobolus</taxon>
    </lineage>
</organism>
<gene>
    <name evidence="3" type="ORF">CONCODRAFT_12470</name>
</gene>
<dbReference type="EMBL" id="KQ964809">
    <property type="protein sequence ID" value="KXN65835.1"/>
    <property type="molecule type" value="Genomic_DNA"/>
</dbReference>
<dbReference type="AlphaFoldDB" id="A0A137NST4"/>
<feature type="compositionally biased region" description="Low complexity" evidence="1">
    <location>
        <begin position="161"/>
        <end position="176"/>
    </location>
</feature>
<accession>A0A137NST4</accession>
<dbReference type="Pfam" id="PF10433">
    <property type="entry name" value="Beta-prop_RSE1_1st"/>
    <property type="match status" value="1"/>
</dbReference>
<proteinExistence type="predicted"/>
<dbReference type="SUPFAM" id="SSF101908">
    <property type="entry name" value="Putative isomerase YbhE"/>
    <property type="match status" value="1"/>
</dbReference>
<sequence length="440" mass="48693">MTYSVISTISPASSIHYTLKCNFTSTSTKNLIISKTHTLEIFSLTEFEILQSFKLNLYGRISNLLSYRPKGLDLDQLITLTEKNQLLSLQFNPETNQVITVSKLNLNNPFGKLNSNKSFLVISQEFRVLITSVYQGELGVIWFDGGGASNGSNNGGMGKFKNSTSKPSTSNNDSSNAQGTLPPGSITHRQRITLDQFEIHSLTILNNTKHPTIAVLYSDYSTKKYLKFYQLTKLSSKLTEVYGDREVSEDTRELIALPNGGLILVGSDSLIAYNANCSKEDQLKLNLAEPRIFTTFEIIDNLRILITDALGKLYLIKLMPTSSYSSQGYYKSVDLHLIGHTTISSSLTYLGNRFLFVGSNAGNSEVWKLPYKTERFTIYQSLDGLGPVTDLKYLKLNANNTSVLNEDFESNEPASLICTSGIGNNGTIRQLSTGLVGKNP</sequence>
<dbReference type="PANTHER" id="PTHR10644">
    <property type="entry name" value="DNA REPAIR/RNA PROCESSING CPSF FAMILY"/>
    <property type="match status" value="1"/>
</dbReference>
<dbReference type="Gene3D" id="2.130.10.10">
    <property type="entry name" value="YVTN repeat-like/Quinoprotein amine dehydrogenase"/>
    <property type="match status" value="1"/>
</dbReference>
<dbReference type="InterPro" id="IPR018846">
    <property type="entry name" value="Beta-prop_RSE1/DDB1/CPSF1_1st"/>
</dbReference>
<feature type="region of interest" description="Disordered" evidence="1">
    <location>
        <begin position="153"/>
        <end position="185"/>
    </location>
</feature>
<reference evidence="3 4" key="1">
    <citation type="journal article" date="2015" name="Genome Biol. Evol.">
        <title>Phylogenomic analyses indicate that early fungi evolved digesting cell walls of algal ancestors of land plants.</title>
        <authorList>
            <person name="Chang Y."/>
            <person name="Wang S."/>
            <person name="Sekimoto S."/>
            <person name="Aerts A.L."/>
            <person name="Choi C."/>
            <person name="Clum A."/>
            <person name="LaButti K.M."/>
            <person name="Lindquist E.A."/>
            <person name="Yee Ngan C."/>
            <person name="Ohm R.A."/>
            <person name="Salamov A.A."/>
            <person name="Grigoriev I.V."/>
            <person name="Spatafora J.W."/>
            <person name="Berbee M.L."/>
        </authorList>
    </citation>
    <scope>NUCLEOTIDE SEQUENCE [LARGE SCALE GENOMIC DNA]</scope>
    <source>
        <strain evidence="3 4">NRRL 28638</strain>
    </source>
</reference>
<name>A0A137NST4_CONC2</name>
<evidence type="ECO:0000313" key="4">
    <source>
        <dbReference type="Proteomes" id="UP000070444"/>
    </source>
</evidence>
<dbReference type="InterPro" id="IPR050358">
    <property type="entry name" value="RSE1/DDB1/CFT1"/>
</dbReference>
<feature type="domain" description="RSE1/DDB1/CPSF1 first beta-propeller" evidence="2">
    <location>
        <begin position="14"/>
        <end position="381"/>
    </location>
</feature>
<dbReference type="Proteomes" id="UP000070444">
    <property type="component" value="Unassembled WGS sequence"/>
</dbReference>
<evidence type="ECO:0000259" key="2">
    <source>
        <dbReference type="Pfam" id="PF10433"/>
    </source>
</evidence>
<keyword evidence="4" id="KW-1185">Reference proteome</keyword>
<protein>
    <recommendedName>
        <fullName evidence="2">RSE1/DDB1/CPSF1 first beta-propeller domain-containing protein</fullName>
    </recommendedName>
</protein>
<dbReference type="STRING" id="796925.A0A137NST4"/>
<dbReference type="OMA" id="RVYYLQC"/>
<evidence type="ECO:0000313" key="3">
    <source>
        <dbReference type="EMBL" id="KXN65835.1"/>
    </source>
</evidence>
<evidence type="ECO:0000256" key="1">
    <source>
        <dbReference type="SAM" id="MobiDB-lite"/>
    </source>
</evidence>
<dbReference type="InterPro" id="IPR036322">
    <property type="entry name" value="WD40_repeat_dom_sf"/>
</dbReference>
<dbReference type="SUPFAM" id="SSF50978">
    <property type="entry name" value="WD40 repeat-like"/>
    <property type="match status" value="1"/>
</dbReference>
<dbReference type="InterPro" id="IPR015943">
    <property type="entry name" value="WD40/YVTN_repeat-like_dom_sf"/>
</dbReference>